<accession>A0A918HWF6</accession>
<dbReference type="Proteomes" id="UP000636661">
    <property type="component" value="Unassembled WGS sequence"/>
</dbReference>
<evidence type="ECO:0000313" key="3">
    <source>
        <dbReference type="Proteomes" id="UP000636661"/>
    </source>
</evidence>
<organism evidence="2 3">
    <name type="scientific">Streptomyces lavendofoliae</name>
    <dbReference type="NCBI Taxonomy" id="67314"/>
    <lineage>
        <taxon>Bacteria</taxon>
        <taxon>Bacillati</taxon>
        <taxon>Actinomycetota</taxon>
        <taxon>Actinomycetes</taxon>
        <taxon>Kitasatosporales</taxon>
        <taxon>Streptomycetaceae</taxon>
        <taxon>Streptomyces</taxon>
    </lineage>
</organism>
<reference evidence="2" key="2">
    <citation type="submission" date="2020-09" db="EMBL/GenBank/DDBJ databases">
        <authorList>
            <person name="Sun Q."/>
            <person name="Ohkuma M."/>
        </authorList>
    </citation>
    <scope>NUCLEOTIDE SEQUENCE</scope>
    <source>
        <strain evidence="2">JCM 4391</strain>
    </source>
</reference>
<dbReference type="EMBL" id="BMTP01000006">
    <property type="protein sequence ID" value="GGU37631.1"/>
    <property type="molecule type" value="Genomic_DNA"/>
</dbReference>
<evidence type="ECO:0000256" key="1">
    <source>
        <dbReference type="SAM" id="MobiDB-lite"/>
    </source>
</evidence>
<evidence type="ECO:0000313" key="2">
    <source>
        <dbReference type="EMBL" id="GGU37631.1"/>
    </source>
</evidence>
<proteinExistence type="predicted"/>
<keyword evidence="3" id="KW-1185">Reference proteome</keyword>
<dbReference type="AlphaFoldDB" id="A0A918HWF6"/>
<protein>
    <submittedName>
        <fullName evidence="2">Uncharacterized protein</fullName>
    </submittedName>
</protein>
<reference evidence="2" key="1">
    <citation type="journal article" date="2014" name="Int. J. Syst. Evol. Microbiol.">
        <title>Complete genome sequence of Corynebacterium casei LMG S-19264T (=DSM 44701T), isolated from a smear-ripened cheese.</title>
        <authorList>
            <consortium name="US DOE Joint Genome Institute (JGI-PGF)"/>
            <person name="Walter F."/>
            <person name="Albersmeier A."/>
            <person name="Kalinowski J."/>
            <person name="Ruckert C."/>
        </authorList>
    </citation>
    <scope>NUCLEOTIDE SEQUENCE</scope>
    <source>
        <strain evidence="2">JCM 4391</strain>
    </source>
</reference>
<gene>
    <name evidence="2" type="ORF">GCM10010274_26120</name>
</gene>
<name>A0A918HWF6_9ACTN</name>
<sequence>MGDLPDCSGSTRAVPRGCRPAGRRWRTATVHGGRGRQHRVIRRTHVSPPARLFRRVRRVAFPAGRARGVRLAPTAGGLGGARPGDRAAEVAGDAVRVFACREARMLTCREFAHAPIALP</sequence>
<comment type="caution">
    <text evidence="2">The sequence shown here is derived from an EMBL/GenBank/DDBJ whole genome shotgun (WGS) entry which is preliminary data.</text>
</comment>
<feature type="region of interest" description="Disordered" evidence="1">
    <location>
        <begin position="1"/>
        <end position="38"/>
    </location>
</feature>